<comment type="caution">
    <text evidence="16">The sequence shown here is derived from an EMBL/GenBank/DDBJ whole genome shotgun (WGS) entry which is preliminary data.</text>
</comment>
<evidence type="ECO:0000256" key="6">
    <source>
        <dbReference type="ARBA" id="ARBA00022603"/>
    </source>
</evidence>
<dbReference type="GO" id="GO:0002935">
    <property type="term" value="F:tRNA (adenine(37)-C2)-methyltransferase activity"/>
    <property type="evidence" value="ECO:0007669"/>
    <property type="project" value="UniProtKB-UniRule"/>
</dbReference>
<feature type="active site" description="S-methylcysteine intermediate" evidence="14">
    <location>
        <position position="337"/>
    </location>
</feature>
<feature type="binding site" evidence="14">
    <location>
        <begin position="163"/>
        <end position="164"/>
    </location>
    <ligand>
        <name>S-adenosyl-L-methionine</name>
        <dbReference type="ChEBI" id="CHEBI:59789"/>
    </ligand>
</feature>
<keyword evidence="3 14" id="KW-0004">4Fe-4S</keyword>
<keyword evidence="6 14" id="KW-0489">Methyltransferase</keyword>
<evidence type="ECO:0000256" key="5">
    <source>
        <dbReference type="ARBA" id="ARBA00022552"/>
    </source>
</evidence>
<keyword evidence="7 14" id="KW-0808">Transferase</keyword>
<evidence type="ECO:0000256" key="2">
    <source>
        <dbReference type="ARBA" id="ARBA00007544"/>
    </source>
</evidence>
<dbReference type="SMART" id="SM00729">
    <property type="entry name" value="Elp3"/>
    <property type="match status" value="1"/>
</dbReference>
<feature type="binding site" evidence="14">
    <location>
        <position position="118"/>
    </location>
    <ligand>
        <name>[4Fe-4S] cluster</name>
        <dbReference type="ChEBI" id="CHEBI:49883"/>
        <note>4Fe-4S-S-AdoMet</note>
    </ligand>
</feature>
<comment type="function">
    <text evidence="14">Specifically methylates position 2 of adenine 2503 in 23S rRNA and position 2 of adenine 37 in tRNAs.</text>
</comment>
<dbReference type="InterPro" id="IPR007197">
    <property type="entry name" value="rSAM"/>
</dbReference>
<dbReference type="SUPFAM" id="SSF102114">
    <property type="entry name" value="Radical SAM enzymes"/>
    <property type="match status" value="1"/>
</dbReference>
<comment type="catalytic activity">
    <reaction evidence="14">
        <text>adenosine(37) in tRNA + 2 reduced [2Fe-2S]-[ferredoxin] + 2 S-adenosyl-L-methionine = 2-methyladenosine(37) in tRNA + 5'-deoxyadenosine + L-methionine + 2 oxidized [2Fe-2S]-[ferredoxin] + S-adenosyl-L-homocysteine</text>
        <dbReference type="Rhea" id="RHEA:43332"/>
        <dbReference type="Rhea" id="RHEA-COMP:10000"/>
        <dbReference type="Rhea" id="RHEA-COMP:10001"/>
        <dbReference type="Rhea" id="RHEA-COMP:10162"/>
        <dbReference type="Rhea" id="RHEA-COMP:10485"/>
        <dbReference type="ChEBI" id="CHEBI:17319"/>
        <dbReference type="ChEBI" id="CHEBI:33737"/>
        <dbReference type="ChEBI" id="CHEBI:33738"/>
        <dbReference type="ChEBI" id="CHEBI:57844"/>
        <dbReference type="ChEBI" id="CHEBI:57856"/>
        <dbReference type="ChEBI" id="CHEBI:59789"/>
        <dbReference type="ChEBI" id="CHEBI:74411"/>
        <dbReference type="ChEBI" id="CHEBI:74497"/>
        <dbReference type="EC" id="2.1.1.192"/>
    </reaction>
</comment>
<dbReference type="Pfam" id="PF04055">
    <property type="entry name" value="Radical_SAM"/>
    <property type="match status" value="1"/>
</dbReference>
<feature type="active site" description="Proton acceptor" evidence="14">
    <location>
        <position position="94"/>
    </location>
</feature>
<organism evidence="16 17">
    <name type="scientific">Rubinisphaera italica</name>
    <dbReference type="NCBI Taxonomy" id="2527969"/>
    <lineage>
        <taxon>Bacteria</taxon>
        <taxon>Pseudomonadati</taxon>
        <taxon>Planctomycetota</taxon>
        <taxon>Planctomycetia</taxon>
        <taxon>Planctomycetales</taxon>
        <taxon>Planctomycetaceae</taxon>
        <taxon>Rubinisphaera</taxon>
    </lineage>
</organism>
<dbReference type="GO" id="GO:0070040">
    <property type="term" value="F:rRNA (adenine(2503)-C2-)-methyltransferase activity"/>
    <property type="evidence" value="ECO:0007669"/>
    <property type="project" value="UniProtKB-UniRule"/>
</dbReference>
<dbReference type="GO" id="GO:0051539">
    <property type="term" value="F:4 iron, 4 sulfur cluster binding"/>
    <property type="evidence" value="ECO:0007669"/>
    <property type="project" value="UniProtKB-UniRule"/>
</dbReference>
<keyword evidence="11 14" id="KW-0408">Iron</keyword>
<keyword evidence="10 14" id="KW-0479">Metal-binding</keyword>
<evidence type="ECO:0000256" key="10">
    <source>
        <dbReference type="ARBA" id="ARBA00022723"/>
    </source>
</evidence>
<keyword evidence="17" id="KW-1185">Reference proteome</keyword>
<feature type="domain" description="Radical SAM core" evidence="15">
    <location>
        <begin position="100"/>
        <end position="332"/>
    </location>
</feature>
<dbReference type="GO" id="GO:0000049">
    <property type="term" value="F:tRNA binding"/>
    <property type="evidence" value="ECO:0007669"/>
    <property type="project" value="UniProtKB-UniRule"/>
</dbReference>
<dbReference type="SFLD" id="SFLDG01062">
    <property type="entry name" value="methyltransferase_(Class_A)"/>
    <property type="match status" value="1"/>
</dbReference>
<dbReference type="InterPro" id="IPR004383">
    <property type="entry name" value="rRNA_lsu_MTrfase_RlmN/Cfr"/>
</dbReference>
<dbReference type="GO" id="GO:0046872">
    <property type="term" value="F:metal ion binding"/>
    <property type="evidence" value="ECO:0007669"/>
    <property type="project" value="UniProtKB-KW"/>
</dbReference>
<comment type="miscellaneous">
    <text evidence="14">Reaction proceeds by a ping-pong mechanism involving intermediate methylation of a conserved cysteine residue.</text>
</comment>
<evidence type="ECO:0000313" key="16">
    <source>
        <dbReference type="EMBL" id="TWT62474.1"/>
    </source>
</evidence>
<dbReference type="GO" id="GO:0005737">
    <property type="term" value="C:cytoplasm"/>
    <property type="evidence" value="ECO:0007669"/>
    <property type="project" value="UniProtKB-SubCell"/>
</dbReference>
<feature type="binding site" evidence="14">
    <location>
        <position position="195"/>
    </location>
    <ligand>
        <name>S-adenosyl-L-methionine</name>
        <dbReference type="ChEBI" id="CHEBI:59789"/>
    </ligand>
</feature>
<feature type="binding site" evidence="14">
    <location>
        <position position="121"/>
    </location>
    <ligand>
        <name>[4Fe-4S] cluster</name>
        <dbReference type="ChEBI" id="CHEBI:49883"/>
        <note>4Fe-4S-S-AdoMet</note>
    </ligand>
</feature>
<dbReference type="CDD" id="cd01335">
    <property type="entry name" value="Radical_SAM"/>
    <property type="match status" value="1"/>
</dbReference>
<evidence type="ECO:0000256" key="12">
    <source>
        <dbReference type="ARBA" id="ARBA00023014"/>
    </source>
</evidence>
<feature type="binding site" evidence="14">
    <location>
        <position position="114"/>
    </location>
    <ligand>
        <name>[4Fe-4S] cluster</name>
        <dbReference type="ChEBI" id="CHEBI:49883"/>
        <note>4Fe-4S-S-AdoMet</note>
    </ligand>
</feature>
<dbReference type="InterPro" id="IPR006638">
    <property type="entry name" value="Elp3/MiaA/NifB-like_rSAM"/>
</dbReference>
<evidence type="ECO:0000256" key="14">
    <source>
        <dbReference type="HAMAP-Rule" id="MF_01849"/>
    </source>
</evidence>
<dbReference type="PIRSF" id="PIRSF006004">
    <property type="entry name" value="CHP00048"/>
    <property type="match status" value="1"/>
</dbReference>
<keyword evidence="13 14" id="KW-1015">Disulfide bond</keyword>
<keyword evidence="12 14" id="KW-0411">Iron-sulfur</keyword>
<dbReference type="GO" id="GO:0030488">
    <property type="term" value="P:tRNA methylation"/>
    <property type="evidence" value="ECO:0007669"/>
    <property type="project" value="UniProtKB-UniRule"/>
</dbReference>
<keyword evidence="9 14" id="KW-0819">tRNA processing</keyword>
<dbReference type="PROSITE" id="PS51918">
    <property type="entry name" value="RADICAL_SAM"/>
    <property type="match status" value="1"/>
</dbReference>
<keyword evidence="8 14" id="KW-0949">S-adenosyl-L-methionine</keyword>
<feature type="binding site" evidence="14">
    <location>
        <position position="294"/>
    </location>
    <ligand>
        <name>S-adenosyl-L-methionine</name>
        <dbReference type="ChEBI" id="CHEBI:59789"/>
    </ligand>
</feature>
<dbReference type="Gene3D" id="3.20.20.70">
    <property type="entry name" value="Aldolase class I"/>
    <property type="match status" value="1"/>
</dbReference>
<dbReference type="GO" id="GO:0070475">
    <property type="term" value="P:rRNA base methylation"/>
    <property type="evidence" value="ECO:0007669"/>
    <property type="project" value="UniProtKB-UniRule"/>
</dbReference>
<dbReference type="NCBIfam" id="TIGR00048">
    <property type="entry name" value="rRNA_mod_RlmN"/>
    <property type="match status" value="1"/>
</dbReference>
<dbReference type="SFLD" id="SFLDS00029">
    <property type="entry name" value="Radical_SAM"/>
    <property type="match status" value="1"/>
</dbReference>
<dbReference type="Pfam" id="PF21016">
    <property type="entry name" value="RlmN_N"/>
    <property type="match status" value="1"/>
</dbReference>
<dbReference type="EC" id="2.1.1.192" evidence="14"/>
<dbReference type="Gene3D" id="1.10.150.530">
    <property type="match status" value="1"/>
</dbReference>
<dbReference type="InterPro" id="IPR013785">
    <property type="entry name" value="Aldolase_TIM"/>
</dbReference>
<dbReference type="InterPro" id="IPR048641">
    <property type="entry name" value="RlmN_N"/>
</dbReference>
<evidence type="ECO:0000256" key="4">
    <source>
        <dbReference type="ARBA" id="ARBA00022490"/>
    </source>
</evidence>
<comment type="cofactor">
    <cofactor evidence="14">
        <name>[4Fe-4S] cluster</name>
        <dbReference type="ChEBI" id="CHEBI:49883"/>
    </cofactor>
    <text evidence="14">Binds 1 [4Fe-4S] cluster. The cluster is coordinated with 3 cysteines and an exchangeable S-adenosyl-L-methionine.</text>
</comment>
<dbReference type="PANTHER" id="PTHR30544">
    <property type="entry name" value="23S RRNA METHYLTRANSFERASE"/>
    <property type="match status" value="1"/>
</dbReference>
<proteinExistence type="inferred from homology"/>
<dbReference type="InterPro" id="IPR058240">
    <property type="entry name" value="rSAM_sf"/>
</dbReference>
<dbReference type="RefSeq" id="WP_146504323.1">
    <property type="nucleotide sequence ID" value="NZ_SJPG01000001.1"/>
</dbReference>
<name>A0A5C5XI39_9PLAN</name>
<evidence type="ECO:0000313" key="17">
    <source>
        <dbReference type="Proteomes" id="UP000316095"/>
    </source>
</evidence>
<protein>
    <recommendedName>
        <fullName evidence="14">Probable dual-specificity RNA methyltransferase RlmN</fullName>
        <ecNumber evidence="14">2.1.1.192</ecNumber>
    </recommendedName>
    <alternativeName>
        <fullName evidence="14">23S rRNA (adenine(2503)-C(2))-methyltransferase</fullName>
    </alternativeName>
    <alternativeName>
        <fullName evidence="14">23S rRNA m2A2503 methyltransferase</fullName>
    </alternativeName>
    <alternativeName>
        <fullName evidence="14">Ribosomal RNA large subunit methyltransferase N</fullName>
    </alternativeName>
    <alternativeName>
        <fullName evidence="14">tRNA (adenine(37)-C(2))-methyltransferase</fullName>
    </alternativeName>
    <alternativeName>
        <fullName evidence="14">tRNA m2A37 methyltransferase</fullName>
    </alternativeName>
</protein>
<comment type="subcellular location">
    <subcellularLocation>
        <location evidence="1 14">Cytoplasm</location>
    </subcellularLocation>
</comment>
<dbReference type="EMBL" id="SJPG01000001">
    <property type="protein sequence ID" value="TWT62474.1"/>
    <property type="molecule type" value="Genomic_DNA"/>
</dbReference>
<evidence type="ECO:0000256" key="11">
    <source>
        <dbReference type="ARBA" id="ARBA00023004"/>
    </source>
</evidence>
<evidence type="ECO:0000259" key="15">
    <source>
        <dbReference type="PROSITE" id="PS51918"/>
    </source>
</evidence>
<dbReference type="Proteomes" id="UP000316095">
    <property type="component" value="Unassembled WGS sequence"/>
</dbReference>
<gene>
    <name evidence="14 16" type="primary">rlmN</name>
    <name evidence="16" type="ORF">Pan54_32160</name>
</gene>
<keyword evidence="5 14" id="KW-0698">rRNA processing</keyword>
<dbReference type="GO" id="GO:0019843">
    <property type="term" value="F:rRNA binding"/>
    <property type="evidence" value="ECO:0007669"/>
    <property type="project" value="UniProtKB-UniRule"/>
</dbReference>
<dbReference type="PANTHER" id="PTHR30544:SF5">
    <property type="entry name" value="RADICAL SAM CORE DOMAIN-CONTAINING PROTEIN"/>
    <property type="match status" value="1"/>
</dbReference>
<evidence type="ECO:0000256" key="13">
    <source>
        <dbReference type="ARBA" id="ARBA00023157"/>
    </source>
</evidence>
<dbReference type="AlphaFoldDB" id="A0A5C5XI39"/>
<dbReference type="InterPro" id="IPR040072">
    <property type="entry name" value="Methyltransferase_A"/>
</dbReference>
<evidence type="ECO:0000256" key="9">
    <source>
        <dbReference type="ARBA" id="ARBA00022694"/>
    </source>
</evidence>
<feature type="binding site" evidence="14">
    <location>
        <begin position="218"/>
        <end position="220"/>
    </location>
    <ligand>
        <name>S-adenosyl-L-methionine</name>
        <dbReference type="ChEBI" id="CHEBI:59789"/>
    </ligand>
</feature>
<evidence type="ECO:0000256" key="7">
    <source>
        <dbReference type="ARBA" id="ARBA00022679"/>
    </source>
</evidence>
<reference evidence="16 17" key="1">
    <citation type="submission" date="2019-02" db="EMBL/GenBank/DDBJ databases">
        <title>Deep-cultivation of Planctomycetes and their phenomic and genomic characterization uncovers novel biology.</title>
        <authorList>
            <person name="Wiegand S."/>
            <person name="Jogler M."/>
            <person name="Boedeker C."/>
            <person name="Pinto D."/>
            <person name="Vollmers J."/>
            <person name="Rivas-Marin E."/>
            <person name="Kohn T."/>
            <person name="Peeters S.H."/>
            <person name="Heuer A."/>
            <person name="Rast P."/>
            <person name="Oberbeckmann S."/>
            <person name="Bunk B."/>
            <person name="Jeske O."/>
            <person name="Meyerdierks A."/>
            <person name="Storesund J.E."/>
            <person name="Kallscheuer N."/>
            <person name="Luecker S."/>
            <person name="Lage O.M."/>
            <person name="Pohl T."/>
            <person name="Merkel B.J."/>
            <person name="Hornburger P."/>
            <person name="Mueller R.-W."/>
            <person name="Bruemmer F."/>
            <person name="Labrenz M."/>
            <person name="Spormann A.M."/>
            <person name="Op Den Camp H."/>
            <person name="Overmann J."/>
            <person name="Amann R."/>
            <person name="Jetten M.S.M."/>
            <person name="Mascher T."/>
            <person name="Medema M.H."/>
            <person name="Devos D.P."/>
            <person name="Kaster A.-K."/>
            <person name="Ovreas L."/>
            <person name="Rohde M."/>
            <person name="Galperin M.Y."/>
            <person name="Jogler C."/>
        </authorList>
    </citation>
    <scope>NUCLEOTIDE SEQUENCE [LARGE SCALE GENOMIC DNA]</scope>
    <source>
        <strain evidence="16 17">Pan54</strain>
    </source>
</reference>
<comment type="catalytic activity">
    <reaction evidence="14">
        <text>adenosine(2503) in 23S rRNA + 2 reduced [2Fe-2S]-[ferredoxin] + 2 S-adenosyl-L-methionine = 2-methyladenosine(2503) in 23S rRNA + 5'-deoxyadenosine + L-methionine + 2 oxidized [2Fe-2S]-[ferredoxin] + S-adenosyl-L-homocysteine</text>
        <dbReference type="Rhea" id="RHEA:42916"/>
        <dbReference type="Rhea" id="RHEA-COMP:10000"/>
        <dbReference type="Rhea" id="RHEA-COMP:10001"/>
        <dbReference type="Rhea" id="RHEA-COMP:10152"/>
        <dbReference type="Rhea" id="RHEA-COMP:10282"/>
        <dbReference type="ChEBI" id="CHEBI:17319"/>
        <dbReference type="ChEBI" id="CHEBI:33737"/>
        <dbReference type="ChEBI" id="CHEBI:33738"/>
        <dbReference type="ChEBI" id="CHEBI:57844"/>
        <dbReference type="ChEBI" id="CHEBI:57856"/>
        <dbReference type="ChEBI" id="CHEBI:59789"/>
        <dbReference type="ChEBI" id="CHEBI:74411"/>
        <dbReference type="ChEBI" id="CHEBI:74497"/>
        <dbReference type="EC" id="2.1.1.192"/>
    </reaction>
</comment>
<evidence type="ECO:0000256" key="3">
    <source>
        <dbReference type="ARBA" id="ARBA00022485"/>
    </source>
</evidence>
<evidence type="ECO:0000256" key="8">
    <source>
        <dbReference type="ARBA" id="ARBA00022691"/>
    </source>
</evidence>
<keyword evidence="4 14" id="KW-0963">Cytoplasm</keyword>
<dbReference type="FunFam" id="3.20.20.70:FF:000014">
    <property type="entry name" value="Probable dual-specificity RNA methyltransferase RlmN"/>
    <property type="match status" value="1"/>
</dbReference>
<comment type="caution">
    <text evidence="14">Lacks conserved residue(s) required for the propagation of feature annotation.</text>
</comment>
<dbReference type="OrthoDB" id="9793973at2"/>
<evidence type="ECO:0000256" key="1">
    <source>
        <dbReference type="ARBA" id="ARBA00004496"/>
    </source>
</evidence>
<dbReference type="HAMAP" id="MF_01849">
    <property type="entry name" value="RNA_methyltr_RlmN"/>
    <property type="match status" value="1"/>
</dbReference>
<sequence>MIAPLPTIYSLSYAELQAWCAEREIRKFRAEQIFRWVYQRRARSFAEMTDIPESLREQLSQEFVFFQSEIESHQIASDRTEKLLLKYRDGEFVECVLMREPKRNTICISTQVGCAMGCVFCASGLAGLTRNLTTAEIVEQIARMVHLQDDDEQLTNVVVMGIGEPLANLPNLLPALDRLHEPIGWNMGTRRVTVSTVGLPEKIRQLANAGKRYSLAVSLHAPNDQLRNEIVPVNKNIGIKSILDAADDFFDITGRRVTFEYVLLAGKNDSIAHARELAQLLRGRQALVNLIPMNAISQLSIHGSTQETAREFVHILEQSGITATIRKRKGADIDAACGQLRLPHVHQQELHTLEKTN</sequence>
<dbReference type="SFLD" id="SFLDF00275">
    <property type="entry name" value="adenosine_C2_methyltransferase"/>
    <property type="match status" value="1"/>
</dbReference>
<accession>A0A5C5XI39</accession>
<comment type="similarity">
    <text evidence="2 14">Belongs to the radical SAM superfamily. RlmN family.</text>
</comment>
<dbReference type="InterPro" id="IPR027492">
    <property type="entry name" value="RNA_MTrfase_RlmN"/>
</dbReference>